<dbReference type="InterPro" id="IPR014144">
    <property type="entry name" value="LigD_PE_domain"/>
</dbReference>
<evidence type="ECO:0000256" key="13">
    <source>
        <dbReference type="ARBA" id="ARBA00022932"/>
    </source>
</evidence>
<keyword evidence="7" id="KW-0479">Metal-binding</keyword>
<dbReference type="SUPFAM" id="SSF50249">
    <property type="entry name" value="Nucleic acid-binding proteins"/>
    <property type="match status" value="1"/>
</dbReference>
<proteinExistence type="predicted"/>
<dbReference type="RefSeq" id="WP_247028727.1">
    <property type="nucleotide sequence ID" value="NZ_JALKCH010000005.1"/>
</dbReference>
<dbReference type="Gene3D" id="3.30.470.30">
    <property type="entry name" value="DNA ligase/mRNA capping enzyme"/>
    <property type="match status" value="1"/>
</dbReference>
<evidence type="ECO:0000256" key="18">
    <source>
        <dbReference type="ARBA" id="ARBA00023268"/>
    </source>
</evidence>
<dbReference type="PROSITE" id="PS50160">
    <property type="entry name" value="DNA_LIGASE_A3"/>
    <property type="match status" value="1"/>
</dbReference>
<evidence type="ECO:0000256" key="4">
    <source>
        <dbReference type="ARBA" id="ARBA00022679"/>
    </source>
</evidence>
<evidence type="ECO:0000313" key="24">
    <source>
        <dbReference type="Proteomes" id="UP001203284"/>
    </source>
</evidence>
<evidence type="ECO:0000256" key="2">
    <source>
        <dbReference type="ARBA" id="ARBA00012727"/>
    </source>
</evidence>
<evidence type="ECO:0000256" key="9">
    <source>
        <dbReference type="ARBA" id="ARBA00022763"/>
    </source>
</evidence>
<accession>A0ABT0DAZ9</accession>
<keyword evidence="3 23" id="KW-0436">Ligase</keyword>
<feature type="region of interest" description="Disordered" evidence="21">
    <location>
        <begin position="203"/>
        <end position="293"/>
    </location>
</feature>
<dbReference type="NCBIfam" id="TIGR02776">
    <property type="entry name" value="NHEJ_ligase_prk"/>
    <property type="match status" value="1"/>
</dbReference>
<dbReference type="Gene3D" id="3.30.1490.70">
    <property type="match status" value="1"/>
</dbReference>
<dbReference type="Pfam" id="PF01068">
    <property type="entry name" value="DNA_ligase_A_M"/>
    <property type="match status" value="1"/>
</dbReference>
<dbReference type="Gene3D" id="3.90.920.10">
    <property type="entry name" value="DNA primase, PRIM domain"/>
    <property type="match status" value="1"/>
</dbReference>
<dbReference type="InterPro" id="IPR014145">
    <property type="entry name" value="LigD_pol_dom"/>
</dbReference>
<dbReference type="EC" id="6.5.1.1" evidence="2"/>
<evidence type="ECO:0000259" key="22">
    <source>
        <dbReference type="PROSITE" id="PS50160"/>
    </source>
</evidence>
<keyword evidence="14" id="KW-0238">DNA-binding</keyword>
<keyword evidence="8" id="KW-0547">Nucleotide-binding</keyword>
<feature type="compositionally biased region" description="Low complexity" evidence="21">
    <location>
        <begin position="234"/>
        <end position="261"/>
    </location>
</feature>
<evidence type="ECO:0000256" key="11">
    <source>
        <dbReference type="ARBA" id="ARBA00022839"/>
    </source>
</evidence>
<organism evidence="23 24">
    <name type="scientific">Ancylobacter crimeensis</name>
    <dbReference type="NCBI Taxonomy" id="2579147"/>
    <lineage>
        <taxon>Bacteria</taxon>
        <taxon>Pseudomonadati</taxon>
        <taxon>Pseudomonadota</taxon>
        <taxon>Alphaproteobacteria</taxon>
        <taxon>Hyphomicrobiales</taxon>
        <taxon>Xanthobacteraceae</taxon>
        <taxon>Ancylobacter</taxon>
    </lineage>
</organism>
<evidence type="ECO:0000256" key="14">
    <source>
        <dbReference type="ARBA" id="ARBA00023125"/>
    </source>
</evidence>
<evidence type="ECO:0000256" key="19">
    <source>
        <dbReference type="ARBA" id="ARBA00029943"/>
    </source>
</evidence>
<dbReference type="InterPro" id="IPR012340">
    <property type="entry name" value="NA-bd_OB-fold"/>
</dbReference>
<keyword evidence="10" id="KW-0378">Hydrolase</keyword>
<gene>
    <name evidence="23" type="primary">ligD</name>
    <name evidence="23" type="ORF">MWN34_09415</name>
</gene>
<dbReference type="NCBIfam" id="TIGR02779">
    <property type="entry name" value="NHEJ_ligase_lig"/>
    <property type="match status" value="1"/>
</dbReference>
<evidence type="ECO:0000256" key="21">
    <source>
        <dbReference type="SAM" id="MobiDB-lite"/>
    </source>
</evidence>
<evidence type="ECO:0000256" key="8">
    <source>
        <dbReference type="ARBA" id="ARBA00022741"/>
    </source>
</evidence>
<protein>
    <recommendedName>
        <fullName evidence="2">DNA ligase (ATP)</fullName>
        <ecNumber evidence="2">6.5.1.1</ecNumber>
    </recommendedName>
    <alternativeName>
        <fullName evidence="19">NHEJ DNA polymerase</fullName>
    </alternativeName>
</protein>
<evidence type="ECO:0000256" key="5">
    <source>
        <dbReference type="ARBA" id="ARBA00022695"/>
    </source>
</evidence>
<keyword evidence="24" id="KW-1185">Reference proteome</keyword>
<keyword evidence="13" id="KW-0239">DNA-directed DNA polymerase</keyword>
<reference evidence="23 24" key="1">
    <citation type="submission" date="2022-04" db="EMBL/GenBank/DDBJ databases">
        <authorList>
            <person name="Grouzdev D.S."/>
            <person name="Pantiukh K.S."/>
            <person name="Krutkina M.S."/>
        </authorList>
    </citation>
    <scope>NUCLEOTIDE SEQUENCE [LARGE SCALE GENOMIC DNA]</scope>
    <source>
        <strain evidence="23 24">6x-1</strain>
    </source>
</reference>
<dbReference type="PANTHER" id="PTHR42705">
    <property type="entry name" value="BIFUNCTIONAL NON-HOMOLOGOUS END JOINING PROTEIN LIGD"/>
    <property type="match status" value="1"/>
</dbReference>
<dbReference type="InterPro" id="IPR014146">
    <property type="entry name" value="LigD_ligase_dom"/>
</dbReference>
<evidence type="ECO:0000256" key="20">
    <source>
        <dbReference type="ARBA" id="ARBA00034003"/>
    </source>
</evidence>
<evidence type="ECO:0000256" key="6">
    <source>
        <dbReference type="ARBA" id="ARBA00022722"/>
    </source>
</evidence>
<keyword evidence="6" id="KW-0540">Nuclease</keyword>
<evidence type="ECO:0000256" key="15">
    <source>
        <dbReference type="ARBA" id="ARBA00023172"/>
    </source>
</evidence>
<feature type="region of interest" description="Disordered" evidence="21">
    <location>
        <begin position="13"/>
        <end position="36"/>
    </location>
</feature>
<dbReference type="InterPro" id="IPR033651">
    <property type="entry name" value="PaeLigD_Pol-like"/>
</dbReference>
<keyword evidence="5" id="KW-0548">Nucleotidyltransferase</keyword>
<evidence type="ECO:0000313" key="23">
    <source>
        <dbReference type="EMBL" id="MCK0197129.1"/>
    </source>
</evidence>
<dbReference type="PANTHER" id="PTHR42705:SF2">
    <property type="entry name" value="BIFUNCTIONAL NON-HOMOLOGOUS END JOINING PROTEIN LIGD"/>
    <property type="match status" value="1"/>
</dbReference>
<dbReference type="EMBL" id="JALKCH010000005">
    <property type="protein sequence ID" value="MCK0197129.1"/>
    <property type="molecule type" value="Genomic_DNA"/>
</dbReference>
<keyword evidence="15" id="KW-0233">DNA recombination</keyword>
<dbReference type="NCBIfam" id="TIGR02777">
    <property type="entry name" value="LigD_PE_dom"/>
    <property type="match status" value="1"/>
</dbReference>
<evidence type="ECO:0000256" key="3">
    <source>
        <dbReference type="ARBA" id="ARBA00022598"/>
    </source>
</evidence>
<evidence type="ECO:0000256" key="1">
    <source>
        <dbReference type="ARBA" id="ARBA00001936"/>
    </source>
</evidence>
<dbReference type="InterPro" id="IPR014143">
    <property type="entry name" value="NHEJ_ligase_prk"/>
</dbReference>
<feature type="domain" description="ATP-dependent DNA ligase family profile" evidence="22">
    <location>
        <begin position="394"/>
        <end position="518"/>
    </location>
</feature>
<dbReference type="NCBIfam" id="NF004628">
    <property type="entry name" value="PRK05972.1"/>
    <property type="match status" value="1"/>
</dbReference>
<dbReference type="CDD" id="cd07906">
    <property type="entry name" value="Adenylation_DNA_ligase_LigD_LigC"/>
    <property type="match status" value="1"/>
</dbReference>
<sequence>MALETYRRKRNFRITSEPSGMKSPGARPGTAPRDEAAGLGTGAYLIQKHDARRLHYDFRLELDGVLLSWAVTRGPSLVPGEKRLAVHVEDHPLDYGTFEGIIPKGQYGGGTVELWDRGSWRPIGDPHKALKKGHLEFELTGEKLHGRWHLVRMHGKPGESRENWLLIKGEDEWARTPDQPDILEEQPDSVKTGRSLAEIAAAPAAAWDSGKGGPTQPEPAPKPAKDTTRKPSRTRAAVAATVEVKRAATATGGTSKGAAADRAAKPVAPPKPGKGAKPGTSAEPLKGAKAAPLPDFVPPELATLVPKPPSGERWVHEIKFDGYRIEARIDHSRSGDAAVRLLTRTGLDWTHRFGEAIVAALAALPVEDALLDGEIVVETSGGASDFSALQADLSEGRSDRFVYYLFDCLHRDGRDLTGAALTARKEALRDLLPEGSVLRYSESFEEDGGQMLRHACRLSLEGVVSKLKDGPYRSGRGRGWVKSKCSARQEFVIGGFVPSTTSPHAIGSLVMGVNEEGGLRHVGRVGTGYSARMARDLHARLEPLEVAKSPFADRLDRAEAADVHFVKPELVAEVEFRAWTGSGHIRHAAFRGLREDKAAADVVAETATGGPAEGVGNAAPAKAAPSRAAARSSVVLTHPDRIYWPEDGITKEGLAAYYSEVWRSIAPYIVARPLALLRCPDGVAKQCFFQKHGWRGMNRKIRQVADPKDAGGEPILAIDDLDGLIALVQSGVLEIHPWGARLADLEHPDMLIFDLDPGEKVGWPAMIAGAREVKARLEAQGLAAFVKTSGGKGLHVVAPLKPKAGWDEAKAFAKALASDMAEDTPDSFVAVATKARRPGRIFVDYLRNGRGATAVAPYSTRARVGAAVSMPVAWGELTDALSPSFYTVGNAPARLANLAADPWADFRAAAVPLETGRARGRRKG</sequence>
<keyword evidence="12" id="KW-0067">ATP-binding</keyword>
<dbReference type="Pfam" id="PF21686">
    <property type="entry name" value="LigD_Prim-Pol"/>
    <property type="match status" value="1"/>
</dbReference>
<comment type="caution">
    <text evidence="23">The sequence shown here is derived from an EMBL/GenBank/DDBJ whole genome shotgun (WGS) entry which is preliminary data.</text>
</comment>
<dbReference type="CDD" id="cd07971">
    <property type="entry name" value="OBF_DNA_ligase_LigD"/>
    <property type="match status" value="1"/>
</dbReference>
<comment type="catalytic activity">
    <reaction evidence="20">
        <text>ATP + (deoxyribonucleotide)n-3'-hydroxyl + 5'-phospho-(deoxyribonucleotide)m = (deoxyribonucleotide)n+m + AMP + diphosphate.</text>
        <dbReference type="EC" id="6.5.1.1"/>
    </reaction>
</comment>
<dbReference type="NCBIfam" id="TIGR02778">
    <property type="entry name" value="ligD_pol"/>
    <property type="match status" value="1"/>
</dbReference>
<dbReference type="InterPro" id="IPR012309">
    <property type="entry name" value="DNA_ligase_ATP-dep_C"/>
</dbReference>
<name>A0ABT0DAZ9_9HYPH</name>
<keyword evidence="17" id="KW-0464">Manganese</keyword>
<keyword evidence="16" id="KW-0234">DNA repair</keyword>
<evidence type="ECO:0000256" key="10">
    <source>
        <dbReference type="ARBA" id="ARBA00022801"/>
    </source>
</evidence>
<dbReference type="InterPro" id="IPR012310">
    <property type="entry name" value="DNA_ligase_ATP-dep_cent"/>
</dbReference>
<comment type="cofactor">
    <cofactor evidence="1">
        <name>Mn(2+)</name>
        <dbReference type="ChEBI" id="CHEBI:29035"/>
    </cofactor>
</comment>
<keyword evidence="18" id="KW-0511">Multifunctional enzyme</keyword>
<dbReference type="Pfam" id="PF04679">
    <property type="entry name" value="DNA_ligase_A_C"/>
    <property type="match status" value="1"/>
</dbReference>
<dbReference type="CDD" id="cd04862">
    <property type="entry name" value="PaeLigD_Pol_like"/>
    <property type="match status" value="1"/>
</dbReference>
<keyword evidence="11" id="KW-0269">Exonuclease</keyword>
<keyword evidence="9" id="KW-0227">DNA damage</keyword>
<evidence type="ECO:0000256" key="16">
    <source>
        <dbReference type="ARBA" id="ARBA00023204"/>
    </source>
</evidence>
<dbReference type="Proteomes" id="UP001203284">
    <property type="component" value="Unassembled WGS sequence"/>
</dbReference>
<dbReference type="SUPFAM" id="SSF56091">
    <property type="entry name" value="DNA ligase/mRNA capping enzyme, catalytic domain"/>
    <property type="match status" value="1"/>
</dbReference>
<dbReference type="GO" id="GO:0003910">
    <property type="term" value="F:DNA ligase (ATP) activity"/>
    <property type="evidence" value="ECO:0007669"/>
    <property type="project" value="UniProtKB-EC"/>
</dbReference>
<keyword evidence="4" id="KW-0808">Transferase</keyword>
<dbReference type="InterPro" id="IPR052171">
    <property type="entry name" value="NHEJ_LigD"/>
</dbReference>
<evidence type="ECO:0000256" key="12">
    <source>
        <dbReference type="ARBA" id="ARBA00022840"/>
    </source>
</evidence>
<dbReference type="Pfam" id="PF13298">
    <property type="entry name" value="LigD_N"/>
    <property type="match status" value="1"/>
</dbReference>
<evidence type="ECO:0000256" key="17">
    <source>
        <dbReference type="ARBA" id="ARBA00023211"/>
    </source>
</evidence>
<evidence type="ECO:0000256" key="7">
    <source>
        <dbReference type="ARBA" id="ARBA00022723"/>
    </source>
</evidence>
<dbReference type="Gene3D" id="2.40.50.140">
    <property type="entry name" value="Nucleic acid-binding proteins"/>
    <property type="match status" value="1"/>
</dbReference>